<gene>
    <name evidence="1" type="ORF">FDY93_12720</name>
</gene>
<evidence type="ECO:0000313" key="2">
    <source>
        <dbReference type="Proteomes" id="UP000306791"/>
    </source>
</evidence>
<organism evidence="1 2">
    <name type="scientific">Microbulbifer harenosus</name>
    <dbReference type="NCBI Taxonomy" id="2576840"/>
    <lineage>
        <taxon>Bacteria</taxon>
        <taxon>Pseudomonadati</taxon>
        <taxon>Pseudomonadota</taxon>
        <taxon>Gammaproteobacteria</taxon>
        <taxon>Cellvibrionales</taxon>
        <taxon>Microbulbiferaceae</taxon>
        <taxon>Microbulbifer</taxon>
    </lineage>
</organism>
<reference evidence="1 2" key="1">
    <citation type="submission" date="2019-05" db="EMBL/GenBank/DDBJ databases">
        <title>Microbulbifer harenosus sp. nov., an alginate-degrading bacterium isolated from coastal sand.</title>
        <authorList>
            <person name="Huang H."/>
            <person name="Mo K."/>
            <person name="Bao S."/>
        </authorList>
    </citation>
    <scope>NUCLEOTIDE SEQUENCE [LARGE SCALE GENOMIC DNA]</scope>
    <source>
        <strain evidence="1 2">HB161719</strain>
    </source>
</reference>
<sequence>MTRQRHCALSLIRQQKALVATQAEKIPLPLAMGAAFAGGFILQKFLNSPTPATLMNWYLTYQAFSKGSN</sequence>
<proteinExistence type="predicted"/>
<keyword evidence="2" id="KW-1185">Reference proteome</keyword>
<comment type="caution">
    <text evidence="1">The sequence shown here is derived from an EMBL/GenBank/DDBJ whole genome shotgun (WGS) entry which is preliminary data.</text>
</comment>
<dbReference type="RefSeq" id="WP_138236136.1">
    <property type="nucleotide sequence ID" value="NZ_CP185860.1"/>
</dbReference>
<dbReference type="Proteomes" id="UP000306791">
    <property type="component" value="Unassembled WGS sequence"/>
</dbReference>
<dbReference type="EMBL" id="VANI01000013">
    <property type="protein sequence ID" value="TLM76585.1"/>
    <property type="molecule type" value="Genomic_DNA"/>
</dbReference>
<accession>A0ABY2UG41</accession>
<name>A0ABY2UG41_9GAMM</name>
<evidence type="ECO:0000313" key="1">
    <source>
        <dbReference type="EMBL" id="TLM76585.1"/>
    </source>
</evidence>
<protein>
    <submittedName>
        <fullName evidence="1">Uncharacterized protein</fullName>
    </submittedName>
</protein>